<evidence type="ECO:0000313" key="6">
    <source>
        <dbReference type="Proteomes" id="UP000215215"/>
    </source>
</evidence>
<sequence length="207" mass="24455">MNKWWFIIAFSVFLSCAGNKTVNLSTAEEEFQRAEELLKNKKYDKAIEGFKNVIYKYPGSRLMEDAQYWLAKSYFDKKDYEQAELEYGFLLKNFPNSRFFIRADYELAVTYLRQSLPYYLDQAVTKKALKALERFIAKHGDTELATEAKKARIECIDKLARKELEIARLYRKMGKPDAALFYLNGIEEKYPETTLLPEIEKLRKELF</sequence>
<dbReference type="Pfam" id="PF13525">
    <property type="entry name" value="YfiO"/>
    <property type="match status" value="1"/>
</dbReference>
<evidence type="ECO:0000256" key="2">
    <source>
        <dbReference type="ARBA" id="ARBA00023136"/>
    </source>
</evidence>
<feature type="domain" description="Outer membrane lipoprotein BamD-like" evidence="4">
    <location>
        <begin position="27"/>
        <end position="194"/>
    </location>
</feature>
<dbReference type="SMART" id="SM00028">
    <property type="entry name" value="TPR"/>
    <property type="match status" value="3"/>
</dbReference>
<keyword evidence="3" id="KW-0998">Cell outer membrane</keyword>
<dbReference type="Gene3D" id="1.25.40.10">
    <property type="entry name" value="Tetratricopeptide repeat domain"/>
    <property type="match status" value="1"/>
</dbReference>
<dbReference type="PROSITE" id="PS51257">
    <property type="entry name" value="PROKAR_LIPOPROTEIN"/>
    <property type="match status" value="1"/>
</dbReference>
<dbReference type="Proteomes" id="UP000215215">
    <property type="component" value="Unassembled WGS sequence"/>
</dbReference>
<dbReference type="SUPFAM" id="SSF48452">
    <property type="entry name" value="TPR-like"/>
    <property type="match status" value="1"/>
</dbReference>
<keyword evidence="2" id="KW-0472">Membrane</keyword>
<protein>
    <recommendedName>
        <fullName evidence="4">Outer membrane lipoprotein BamD-like domain-containing protein</fullName>
    </recommendedName>
</protein>
<evidence type="ECO:0000256" key="3">
    <source>
        <dbReference type="ARBA" id="ARBA00023237"/>
    </source>
</evidence>
<dbReference type="EMBL" id="NOZQ01000109">
    <property type="protein sequence ID" value="OYD15605.1"/>
    <property type="molecule type" value="Genomic_DNA"/>
</dbReference>
<proteinExistence type="predicted"/>
<reference evidence="5 6" key="1">
    <citation type="submission" date="2017-07" db="EMBL/GenBank/DDBJ databases">
        <title>Recovery of genomes from metagenomes via a dereplication, aggregation, and scoring strategy.</title>
        <authorList>
            <person name="Sieber C.M."/>
            <person name="Probst A.J."/>
            <person name="Sharrar A."/>
            <person name="Thomas B.C."/>
            <person name="Hess M."/>
            <person name="Tringe S.G."/>
            <person name="Banfield J.F."/>
        </authorList>
    </citation>
    <scope>NUCLEOTIDE SEQUENCE [LARGE SCALE GENOMIC DNA]</scope>
    <source>
        <strain evidence="5">JGI_Cruoil_03_44_89</strain>
    </source>
</reference>
<evidence type="ECO:0000313" key="5">
    <source>
        <dbReference type="EMBL" id="OYD15605.1"/>
    </source>
</evidence>
<gene>
    <name evidence="5" type="ORF">CH333_05375</name>
</gene>
<dbReference type="InterPro" id="IPR011990">
    <property type="entry name" value="TPR-like_helical_dom_sf"/>
</dbReference>
<evidence type="ECO:0000259" key="4">
    <source>
        <dbReference type="Pfam" id="PF13525"/>
    </source>
</evidence>
<comment type="caution">
    <text evidence="5">The sequence shown here is derived from an EMBL/GenBank/DDBJ whole genome shotgun (WGS) entry which is preliminary data.</text>
</comment>
<name>A0A235BVL3_UNCW3</name>
<dbReference type="InterPro" id="IPR019734">
    <property type="entry name" value="TPR_rpt"/>
</dbReference>
<dbReference type="InterPro" id="IPR017689">
    <property type="entry name" value="BamD"/>
</dbReference>
<evidence type="ECO:0000256" key="1">
    <source>
        <dbReference type="ARBA" id="ARBA00022729"/>
    </source>
</evidence>
<dbReference type="NCBIfam" id="TIGR03302">
    <property type="entry name" value="OM_YfiO"/>
    <property type="match status" value="1"/>
</dbReference>
<dbReference type="AlphaFoldDB" id="A0A235BVL3"/>
<organism evidence="5 6">
    <name type="scientific">candidate division WOR-3 bacterium JGI_Cruoil_03_44_89</name>
    <dbReference type="NCBI Taxonomy" id="1973748"/>
    <lineage>
        <taxon>Bacteria</taxon>
        <taxon>Bacteria division WOR-3</taxon>
    </lineage>
</organism>
<dbReference type="InterPro" id="IPR039565">
    <property type="entry name" value="BamD-like"/>
</dbReference>
<accession>A0A235BVL3</accession>
<keyword evidence="1" id="KW-0732">Signal</keyword>